<accession>A0ABX1EBM9</accession>
<keyword evidence="4 6" id="KW-0808">Transferase</keyword>
<comment type="similarity">
    <text evidence="6">Belongs to the methyltransferase superfamily. RNA methyltransferase RsmG family.</text>
</comment>
<evidence type="ECO:0000256" key="1">
    <source>
        <dbReference type="ARBA" id="ARBA00022490"/>
    </source>
</evidence>
<dbReference type="EMBL" id="JAAVNE010000083">
    <property type="protein sequence ID" value="NKC34406.1"/>
    <property type="molecule type" value="Genomic_DNA"/>
</dbReference>
<dbReference type="HAMAP" id="MF_00074">
    <property type="entry name" value="16SrRNA_methyltr_G"/>
    <property type="match status" value="1"/>
</dbReference>
<keyword evidence="5 6" id="KW-0949">S-adenosyl-L-methionine</keyword>
<dbReference type="Gene3D" id="3.40.50.150">
    <property type="entry name" value="Vaccinia Virus protein VP39"/>
    <property type="match status" value="1"/>
</dbReference>
<keyword evidence="8" id="KW-1185">Reference proteome</keyword>
<dbReference type="PANTHER" id="PTHR31760:SF0">
    <property type="entry name" value="S-ADENOSYL-L-METHIONINE-DEPENDENT METHYLTRANSFERASES SUPERFAMILY PROTEIN"/>
    <property type="match status" value="1"/>
</dbReference>
<evidence type="ECO:0000256" key="3">
    <source>
        <dbReference type="ARBA" id="ARBA00022603"/>
    </source>
</evidence>
<keyword evidence="2 6" id="KW-0698">rRNA processing</keyword>
<dbReference type="EC" id="2.1.1.170" evidence="6"/>
<keyword evidence="3 6" id="KW-0489">Methyltransferase</keyword>
<dbReference type="InterPro" id="IPR029063">
    <property type="entry name" value="SAM-dependent_MTases_sf"/>
</dbReference>
<evidence type="ECO:0000256" key="5">
    <source>
        <dbReference type="ARBA" id="ARBA00022691"/>
    </source>
</evidence>
<dbReference type="PANTHER" id="PTHR31760">
    <property type="entry name" value="S-ADENOSYL-L-METHIONINE-DEPENDENT METHYLTRANSFERASES SUPERFAMILY PROTEIN"/>
    <property type="match status" value="1"/>
</dbReference>
<evidence type="ECO:0000256" key="2">
    <source>
        <dbReference type="ARBA" id="ARBA00022552"/>
    </source>
</evidence>
<dbReference type="NCBIfam" id="TIGR00138">
    <property type="entry name" value="rsmG_gidB"/>
    <property type="match status" value="1"/>
</dbReference>
<dbReference type="Pfam" id="PF02527">
    <property type="entry name" value="GidB"/>
    <property type="match status" value="1"/>
</dbReference>
<comment type="subcellular location">
    <subcellularLocation>
        <location evidence="6">Cytoplasm</location>
    </subcellularLocation>
</comment>
<name>A0ABX1EBM9_9PROT</name>
<protein>
    <recommendedName>
        <fullName evidence="6">Ribosomal RNA small subunit methyltransferase G</fullName>
        <ecNumber evidence="6">2.1.1.170</ecNumber>
    </recommendedName>
    <alternativeName>
        <fullName evidence="6">16S rRNA 7-methylguanosine methyltransferase</fullName>
        <shortName evidence="6">16S rRNA m7G methyltransferase</shortName>
    </alternativeName>
</protein>
<feature type="binding site" evidence="6">
    <location>
        <position position="61"/>
    </location>
    <ligand>
        <name>S-adenosyl-L-methionine</name>
        <dbReference type="ChEBI" id="CHEBI:59789"/>
    </ligand>
</feature>
<comment type="caution">
    <text evidence="6">Lacks conserved residue(s) required for the propagation of feature annotation.</text>
</comment>
<dbReference type="Proteomes" id="UP000787635">
    <property type="component" value="Unassembled WGS sequence"/>
</dbReference>
<evidence type="ECO:0000313" key="8">
    <source>
        <dbReference type="Proteomes" id="UP000787635"/>
    </source>
</evidence>
<dbReference type="GO" id="GO:0008168">
    <property type="term" value="F:methyltransferase activity"/>
    <property type="evidence" value="ECO:0007669"/>
    <property type="project" value="UniProtKB-KW"/>
</dbReference>
<proteinExistence type="inferred from homology"/>
<feature type="binding site" evidence="6">
    <location>
        <position position="56"/>
    </location>
    <ligand>
        <name>S-adenosyl-L-methionine</name>
        <dbReference type="ChEBI" id="CHEBI:59789"/>
    </ligand>
</feature>
<organism evidence="7 8">
    <name type="scientific">Falsiroseomonas selenitidurans</name>
    <dbReference type="NCBI Taxonomy" id="2716335"/>
    <lineage>
        <taxon>Bacteria</taxon>
        <taxon>Pseudomonadati</taxon>
        <taxon>Pseudomonadota</taxon>
        <taxon>Alphaproteobacteria</taxon>
        <taxon>Acetobacterales</taxon>
        <taxon>Roseomonadaceae</taxon>
        <taxon>Falsiroseomonas</taxon>
    </lineage>
</organism>
<evidence type="ECO:0000313" key="7">
    <source>
        <dbReference type="EMBL" id="NKC34406.1"/>
    </source>
</evidence>
<evidence type="ECO:0000256" key="6">
    <source>
        <dbReference type="HAMAP-Rule" id="MF_00074"/>
    </source>
</evidence>
<gene>
    <name evidence="6 7" type="primary">rsmG</name>
    <name evidence="7" type="ORF">HEQ75_26380</name>
</gene>
<comment type="caution">
    <text evidence="7">The sequence shown here is derived from an EMBL/GenBank/DDBJ whole genome shotgun (WGS) entry which is preliminary data.</text>
</comment>
<sequence length="191" mass="20516">MAARLAAYVELLLRWNGRINLVGRATEAQLRERHVQDCLQLLPLLPRGDGPVADLGSGAGLPGLVLAMASPRPMHLVESDRRKAAFLTEAAARLVLPHVRVHPTRIETVKLPPLAAVTARALAPLDALLAHAARLLAPGGIALFPKGRGAAEEISAAQRTWSFTLSRHPSQTDPDATLLHLSDIRHVQPQA</sequence>
<evidence type="ECO:0000256" key="4">
    <source>
        <dbReference type="ARBA" id="ARBA00022679"/>
    </source>
</evidence>
<comment type="function">
    <text evidence="6">Specifically methylates the N7 position of guanine in position 527 of 16S rRNA.</text>
</comment>
<dbReference type="PIRSF" id="PIRSF003078">
    <property type="entry name" value="GidB"/>
    <property type="match status" value="1"/>
</dbReference>
<keyword evidence="1 6" id="KW-0963">Cytoplasm</keyword>
<dbReference type="SUPFAM" id="SSF53335">
    <property type="entry name" value="S-adenosyl-L-methionine-dependent methyltransferases"/>
    <property type="match status" value="1"/>
</dbReference>
<dbReference type="GO" id="GO:0032259">
    <property type="term" value="P:methylation"/>
    <property type="evidence" value="ECO:0007669"/>
    <property type="project" value="UniProtKB-KW"/>
</dbReference>
<dbReference type="InterPro" id="IPR003682">
    <property type="entry name" value="rRNA_ssu_MeTfrase_G"/>
</dbReference>
<reference evidence="7 8" key="1">
    <citation type="submission" date="2020-03" db="EMBL/GenBank/DDBJ databases">
        <title>Roseomonas selenitidurans sp. nov. isolated from urban soil.</title>
        <authorList>
            <person name="Liu H."/>
        </authorList>
    </citation>
    <scope>NUCLEOTIDE SEQUENCE [LARGE SCALE GENOMIC DNA]</scope>
    <source>
        <strain evidence="7 8">BU-1</strain>
    </source>
</reference>
<feature type="binding site" evidence="6">
    <location>
        <position position="120"/>
    </location>
    <ligand>
        <name>S-adenosyl-L-methionine</name>
        <dbReference type="ChEBI" id="CHEBI:59789"/>
    </ligand>
</feature>
<feature type="binding site" evidence="6">
    <location>
        <begin position="106"/>
        <end position="107"/>
    </location>
    <ligand>
        <name>S-adenosyl-L-methionine</name>
        <dbReference type="ChEBI" id="CHEBI:59789"/>
    </ligand>
</feature>
<comment type="catalytic activity">
    <reaction evidence="6">
        <text>guanosine(527) in 16S rRNA + S-adenosyl-L-methionine = N(7)-methylguanosine(527) in 16S rRNA + S-adenosyl-L-homocysteine</text>
        <dbReference type="Rhea" id="RHEA:42732"/>
        <dbReference type="Rhea" id="RHEA-COMP:10209"/>
        <dbReference type="Rhea" id="RHEA-COMP:10210"/>
        <dbReference type="ChEBI" id="CHEBI:57856"/>
        <dbReference type="ChEBI" id="CHEBI:59789"/>
        <dbReference type="ChEBI" id="CHEBI:74269"/>
        <dbReference type="ChEBI" id="CHEBI:74480"/>
        <dbReference type="EC" id="2.1.1.170"/>
    </reaction>
</comment>